<comment type="caution">
    <text evidence="2">The sequence shown here is derived from an EMBL/GenBank/DDBJ whole genome shotgun (WGS) entry which is preliminary data.</text>
</comment>
<evidence type="ECO:0000313" key="3">
    <source>
        <dbReference type="Proteomes" id="UP000474777"/>
    </source>
</evidence>
<dbReference type="NCBIfam" id="TIGR01643">
    <property type="entry name" value="YD_repeat_2x"/>
    <property type="match status" value="1"/>
</dbReference>
<keyword evidence="1" id="KW-0732">Signal</keyword>
<dbReference type="EMBL" id="JAAGWD010000008">
    <property type="protein sequence ID" value="NEM99296.1"/>
    <property type="molecule type" value="Genomic_DNA"/>
</dbReference>
<feature type="chain" id="PRO_5025513123" description="YD repeat-containing protein" evidence="1">
    <location>
        <begin position="21"/>
        <end position="159"/>
    </location>
</feature>
<evidence type="ECO:0000313" key="2">
    <source>
        <dbReference type="EMBL" id="NEM99296.1"/>
    </source>
</evidence>
<evidence type="ECO:0008006" key="4">
    <source>
        <dbReference type="Google" id="ProtNLM"/>
    </source>
</evidence>
<evidence type="ECO:0000256" key="1">
    <source>
        <dbReference type="SAM" id="SignalP"/>
    </source>
</evidence>
<dbReference type="InterPro" id="IPR006530">
    <property type="entry name" value="YD"/>
</dbReference>
<gene>
    <name evidence="2" type="ORF">GXP69_16465</name>
</gene>
<sequence>MKTKLLLLLALLFVFGGCSKDEPAPERTYLLRYKKSQTTLPDGGYLNIDLTYIYNEKDQIVSIDGATVRKGTDEIGTTTIDYDSQGRLTYAANSSGTTWTITYNAKGQIDKIVKRNLWSDTSIQEFFYDNTGQLIQLSTYRQRGRIISQISTHVYTLCS</sequence>
<protein>
    <recommendedName>
        <fullName evidence="4">YD repeat-containing protein</fullName>
    </recommendedName>
</protein>
<feature type="signal peptide" evidence="1">
    <location>
        <begin position="1"/>
        <end position="20"/>
    </location>
</feature>
<reference evidence="2 3" key="1">
    <citation type="submission" date="2020-02" db="EMBL/GenBank/DDBJ databases">
        <authorList>
            <person name="Kim M.K."/>
        </authorList>
    </citation>
    <scope>NUCLEOTIDE SEQUENCE [LARGE SCALE GENOMIC DNA]</scope>
    <source>
        <strain evidence="2 3">BT327</strain>
    </source>
</reference>
<organism evidence="2 3">
    <name type="scientific">Pontibacter burrus</name>
    <dbReference type="NCBI Taxonomy" id="2704466"/>
    <lineage>
        <taxon>Bacteria</taxon>
        <taxon>Pseudomonadati</taxon>
        <taxon>Bacteroidota</taxon>
        <taxon>Cytophagia</taxon>
        <taxon>Cytophagales</taxon>
        <taxon>Hymenobacteraceae</taxon>
        <taxon>Pontibacter</taxon>
    </lineage>
</organism>
<name>A0A6B3LY68_9BACT</name>
<dbReference type="AlphaFoldDB" id="A0A6B3LY68"/>
<proteinExistence type="predicted"/>
<accession>A0A6B3LY68</accession>
<keyword evidence="3" id="KW-1185">Reference proteome</keyword>
<dbReference type="Gene3D" id="2.180.10.10">
    <property type="entry name" value="RHS repeat-associated core"/>
    <property type="match status" value="1"/>
</dbReference>
<dbReference type="RefSeq" id="WP_163916331.1">
    <property type="nucleotide sequence ID" value="NZ_JAAGWD010000008.1"/>
</dbReference>
<dbReference type="PROSITE" id="PS51257">
    <property type="entry name" value="PROKAR_LIPOPROTEIN"/>
    <property type="match status" value="1"/>
</dbReference>
<dbReference type="Proteomes" id="UP000474777">
    <property type="component" value="Unassembled WGS sequence"/>
</dbReference>